<accession>A0A2N2DYI5</accession>
<comment type="caution">
    <text evidence="1">The sequence shown here is derived from an EMBL/GenBank/DDBJ whole genome shotgun (WGS) entry which is preliminary data.</text>
</comment>
<dbReference type="AlphaFoldDB" id="A0A2N2DYI5"/>
<gene>
    <name evidence="1" type="ORF">CVU83_02910</name>
</gene>
<name>A0A2N2DYI5_9BACT</name>
<sequence length="179" mass="20601">MTIKQELPQFEGKPALLVVTGMQSAKIYLALNKEIMVLEEMSLPNPESEYSDREGHFKQRGNQAFIASGSVYEPKKGYLLNKFLSKLREMVIAQDIKHAPDEIYLFTPDYMKNDVRKSLTNPLADKVVMELEGNFVDSHEFDLLKLIQDKKEREEPRSLVSREVKKLLKKKKILRSAAS</sequence>
<proteinExistence type="predicted"/>
<dbReference type="Proteomes" id="UP000233325">
    <property type="component" value="Unassembled WGS sequence"/>
</dbReference>
<dbReference type="EMBL" id="PHAH01000041">
    <property type="protein sequence ID" value="PKM87524.1"/>
    <property type="molecule type" value="Genomic_DNA"/>
</dbReference>
<evidence type="ECO:0000313" key="2">
    <source>
        <dbReference type="Proteomes" id="UP000233325"/>
    </source>
</evidence>
<protein>
    <submittedName>
        <fullName evidence="1">Uncharacterized protein</fullName>
    </submittedName>
</protein>
<reference evidence="1 2" key="1">
    <citation type="journal article" date="2017" name="ISME J.">
        <title>Potential for microbial H2 and metal transformations associated with novel bacteria and archaea in deep terrestrial subsurface sediments.</title>
        <authorList>
            <person name="Hernsdorf A.W."/>
            <person name="Amano Y."/>
            <person name="Miyakawa K."/>
            <person name="Ise K."/>
            <person name="Suzuki Y."/>
            <person name="Anantharaman K."/>
            <person name="Probst A."/>
            <person name="Burstein D."/>
            <person name="Thomas B.C."/>
            <person name="Banfield J.F."/>
        </authorList>
    </citation>
    <scope>NUCLEOTIDE SEQUENCE [LARGE SCALE GENOMIC DNA]</scope>
    <source>
        <strain evidence="1">HGW-Falkowbacteria-2</strain>
    </source>
</reference>
<organism evidence="1 2">
    <name type="scientific">Candidatus Falkowbacteria bacterium HGW-Falkowbacteria-2</name>
    <dbReference type="NCBI Taxonomy" id="2013769"/>
    <lineage>
        <taxon>Bacteria</taxon>
        <taxon>Candidatus Falkowiibacteriota</taxon>
    </lineage>
</organism>
<evidence type="ECO:0000313" key="1">
    <source>
        <dbReference type="EMBL" id="PKM87524.1"/>
    </source>
</evidence>